<dbReference type="EMBL" id="REGN01000886">
    <property type="protein sequence ID" value="RNA38356.1"/>
    <property type="molecule type" value="Genomic_DNA"/>
</dbReference>
<accession>A0A3M7SRI9</accession>
<gene>
    <name evidence="1" type="ORF">BpHYR1_035446</name>
</gene>
<keyword evidence="2" id="KW-1185">Reference proteome</keyword>
<proteinExistence type="predicted"/>
<dbReference type="Proteomes" id="UP000276133">
    <property type="component" value="Unassembled WGS sequence"/>
</dbReference>
<evidence type="ECO:0000313" key="1">
    <source>
        <dbReference type="EMBL" id="RNA38356.1"/>
    </source>
</evidence>
<comment type="caution">
    <text evidence="1">The sequence shown here is derived from an EMBL/GenBank/DDBJ whole genome shotgun (WGS) entry which is preliminary data.</text>
</comment>
<sequence>MSNGVNFLESHLTQNTSRRKTDHMIRKLYGPNDILKLIKIFLHHKKMGSEVLGQFHSIKFVQYLMPLRSTVFLKPRIIEITLIRFNLFDRKKIEVKKPQKKKEDATYMYIKYVKENEWI</sequence>
<reference evidence="1 2" key="1">
    <citation type="journal article" date="2018" name="Sci. Rep.">
        <title>Genomic signatures of local adaptation to the degree of environmental predictability in rotifers.</title>
        <authorList>
            <person name="Franch-Gras L."/>
            <person name="Hahn C."/>
            <person name="Garcia-Roger E.M."/>
            <person name="Carmona M.J."/>
            <person name="Serra M."/>
            <person name="Gomez A."/>
        </authorList>
    </citation>
    <scope>NUCLEOTIDE SEQUENCE [LARGE SCALE GENOMIC DNA]</scope>
    <source>
        <strain evidence="1">HYR1</strain>
    </source>
</reference>
<organism evidence="1 2">
    <name type="scientific">Brachionus plicatilis</name>
    <name type="common">Marine rotifer</name>
    <name type="synonym">Brachionus muelleri</name>
    <dbReference type="NCBI Taxonomy" id="10195"/>
    <lineage>
        <taxon>Eukaryota</taxon>
        <taxon>Metazoa</taxon>
        <taxon>Spiralia</taxon>
        <taxon>Gnathifera</taxon>
        <taxon>Rotifera</taxon>
        <taxon>Eurotatoria</taxon>
        <taxon>Monogononta</taxon>
        <taxon>Pseudotrocha</taxon>
        <taxon>Ploima</taxon>
        <taxon>Brachionidae</taxon>
        <taxon>Brachionus</taxon>
    </lineage>
</organism>
<protein>
    <submittedName>
        <fullName evidence="1">Uncharacterized protein</fullName>
    </submittedName>
</protein>
<dbReference type="AlphaFoldDB" id="A0A3M7SRI9"/>
<evidence type="ECO:0000313" key="2">
    <source>
        <dbReference type="Proteomes" id="UP000276133"/>
    </source>
</evidence>
<name>A0A3M7SRI9_BRAPC</name>